<proteinExistence type="predicted"/>
<dbReference type="GO" id="GO:0046872">
    <property type="term" value="F:metal ion binding"/>
    <property type="evidence" value="ECO:0007669"/>
    <property type="project" value="UniProtKB-KW"/>
</dbReference>
<feature type="domain" description="Metallo-beta-lactamase" evidence="2">
    <location>
        <begin position="16"/>
        <end position="210"/>
    </location>
</feature>
<dbReference type="InterPro" id="IPR051682">
    <property type="entry name" value="Mito_Persulfide_Diox"/>
</dbReference>
<evidence type="ECO:0000313" key="3">
    <source>
        <dbReference type="EMBL" id="ORY67565.1"/>
    </source>
</evidence>
<dbReference type="AlphaFoldDB" id="A0A1Y2E9M7"/>
<dbReference type="InterPro" id="IPR044528">
    <property type="entry name" value="POD-like_MBL-fold"/>
</dbReference>
<dbReference type="PANTHER" id="PTHR43084:SF1">
    <property type="entry name" value="PERSULFIDE DIOXYGENASE ETHE1, MITOCHONDRIAL"/>
    <property type="match status" value="1"/>
</dbReference>
<dbReference type="CDD" id="cd07724">
    <property type="entry name" value="POD-like_MBL-fold"/>
    <property type="match status" value="1"/>
</dbReference>
<protein>
    <submittedName>
        <fullName evidence="3">Beta-lactamase-like protein</fullName>
    </submittedName>
</protein>
<evidence type="ECO:0000256" key="1">
    <source>
        <dbReference type="ARBA" id="ARBA00022723"/>
    </source>
</evidence>
<accession>A0A1Y2E9M7</accession>
<dbReference type="PANTHER" id="PTHR43084">
    <property type="entry name" value="PERSULFIDE DIOXYGENASE ETHE1"/>
    <property type="match status" value="1"/>
</dbReference>
<reference evidence="3 4" key="1">
    <citation type="submission" date="2016-07" db="EMBL/GenBank/DDBJ databases">
        <title>Pervasive Adenine N6-methylation of Active Genes in Fungi.</title>
        <authorList>
            <consortium name="DOE Joint Genome Institute"/>
            <person name="Mondo S.J."/>
            <person name="Dannebaum R.O."/>
            <person name="Kuo R.C."/>
            <person name="Labutti K."/>
            <person name="Haridas S."/>
            <person name="Kuo A."/>
            <person name="Salamov A."/>
            <person name="Ahrendt S.R."/>
            <person name="Lipzen A."/>
            <person name="Sullivan W."/>
            <person name="Andreopoulos W.B."/>
            <person name="Clum A."/>
            <person name="Lindquist E."/>
            <person name="Daum C."/>
            <person name="Ramamoorthy G.K."/>
            <person name="Gryganskyi A."/>
            <person name="Culley D."/>
            <person name="Magnuson J.K."/>
            <person name="James T.Y."/>
            <person name="O'Malley M.A."/>
            <person name="Stajich J.E."/>
            <person name="Spatafora J.W."/>
            <person name="Visel A."/>
            <person name="Grigoriev I.V."/>
        </authorList>
    </citation>
    <scope>NUCLEOTIDE SEQUENCE [LARGE SCALE GENOMIC DNA]</scope>
    <source>
        <strain evidence="3 4">CBS 129021</strain>
    </source>
</reference>
<gene>
    <name evidence="3" type="ORF">BCR38DRAFT_407528</name>
</gene>
<dbReference type="SUPFAM" id="SSF56281">
    <property type="entry name" value="Metallo-hydrolase/oxidoreductase"/>
    <property type="match status" value="1"/>
</dbReference>
<dbReference type="InterPro" id="IPR001279">
    <property type="entry name" value="Metallo-B-lactamas"/>
</dbReference>
<evidence type="ECO:0000259" key="2">
    <source>
        <dbReference type="SMART" id="SM00849"/>
    </source>
</evidence>
<keyword evidence="4" id="KW-1185">Reference proteome</keyword>
<dbReference type="OrthoDB" id="449487at2759"/>
<dbReference type="Pfam" id="PF00753">
    <property type="entry name" value="Lactamase_B"/>
    <property type="match status" value="1"/>
</dbReference>
<dbReference type="SMART" id="SM00849">
    <property type="entry name" value="Lactamase_B"/>
    <property type="match status" value="1"/>
</dbReference>
<dbReference type="RefSeq" id="XP_040718189.1">
    <property type="nucleotide sequence ID" value="XM_040858177.1"/>
</dbReference>
<evidence type="ECO:0000313" key="4">
    <source>
        <dbReference type="Proteomes" id="UP000193689"/>
    </source>
</evidence>
<dbReference type="InterPro" id="IPR036866">
    <property type="entry name" value="RibonucZ/Hydroxyglut_hydro"/>
</dbReference>
<dbReference type="GO" id="GO:0050313">
    <property type="term" value="F:sulfur dioxygenase activity"/>
    <property type="evidence" value="ECO:0007669"/>
    <property type="project" value="InterPro"/>
</dbReference>
<dbReference type="GO" id="GO:0006749">
    <property type="term" value="P:glutathione metabolic process"/>
    <property type="evidence" value="ECO:0007669"/>
    <property type="project" value="InterPro"/>
</dbReference>
<keyword evidence="1" id="KW-0479">Metal-binding</keyword>
<sequence length="299" mass="33606">MSTELLVHPCFEPQTGTWQYVIADPSTKVAAIIDSVLNFDPVKSMIYTETADLLLALVQEKGYTVHRLLETHAHADHLTAANYLQGKLEKIQSIRPEVCIGRRITEVQDRFAQKYGLSTDEYIGVFDKLLEDDEIFKIGELAVQTLYLPGHTPDHVGYMIGANVFCGDSLFNADVGSARCDFPGGNAVDLYKSAQKLLSLPENFRIWTGHDYPPASEGRSEPLPYMTVADQRKANKHLKLGTQAEQFIKWRSERDNSLAEPKLIHQALQVNIRAGRLPRQTEGGYRLLHVPIKMEGSVW</sequence>
<organism evidence="3 4">
    <name type="scientific">Pseudomassariella vexata</name>
    <dbReference type="NCBI Taxonomy" id="1141098"/>
    <lineage>
        <taxon>Eukaryota</taxon>
        <taxon>Fungi</taxon>
        <taxon>Dikarya</taxon>
        <taxon>Ascomycota</taxon>
        <taxon>Pezizomycotina</taxon>
        <taxon>Sordariomycetes</taxon>
        <taxon>Xylariomycetidae</taxon>
        <taxon>Amphisphaeriales</taxon>
        <taxon>Pseudomassariaceae</taxon>
        <taxon>Pseudomassariella</taxon>
    </lineage>
</organism>
<dbReference type="Gene3D" id="3.60.15.10">
    <property type="entry name" value="Ribonuclease Z/Hydroxyacylglutathione hydrolase-like"/>
    <property type="match status" value="1"/>
</dbReference>
<dbReference type="Proteomes" id="UP000193689">
    <property type="component" value="Unassembled WGS sequence"/>
</dbReference>
<dbReference type="STRING" id="1141098.A0A1Y2E9M7"/>
<dbReference type="EMBL" id="MCFJ01000004">
    <property type="protein sequence ID" value="ORY67565.1"/>
    <property type="molecule type" value="Genomic_DNA"/>
</dbReference>
<name>A0A1Y2E9M7_9PEZI</name>
<dbReference type="FunFam" id="3.60.15.10:FF:000033">
    <property type="entry name" value="MBL fold metallo-hydrolase"/>
    <property type="match status" value="1"/>
</dbReference>
<dbReference type="GeneID" id="63774389"/>
<comment type="caution">
    <text evidence="3">The sequence shown here is derived from an EMBL/GenBank/DDBJ whole genome shotgun (WGS) entry which is preliminary data.</text>
</comment>
<dbReference type="GO" id="GO:0070813">
    <property type="term" value="P:hydrogen sulfide metabolic process"/>
    <property type="evidence" value="ECO:0007669"/>
    <property type="project" value="TreeGrafter"/>
</dbReference>
<dbReference type="InParanoid" id="A0A1Y2E9M7"/>